<dbReference type="InterPro" id="IPR003593">
    <property type="entry name" value="AAA+_ATPase"/>
</dbReference>
<feature type="domain" description="Helix-hairpin-helix DNA-binding motif class 1" evidence="4">
    <location>
        <begin position="96"/>
        <end position="110"/>
    </location>
</feature>
<dbReference type="Pfam" id="PF18335">
    <property type="entry name" value="SH3_13"/>
    <property type="match status" value="1"/>
</dbReference>
<evidence type="ECO:0000259" key="4">
    <source>
        <dbReference type="SMART" id="SM00278"/>
    </source>
</evidence>
<keyword evidence="3" id="KW-0238">DNA-binding</keyword>
<dbReference type="Pfam" id="PF13245">
    <property type="entry name" value="AAA_19"/>
    <property type="match status" value="1"/>
</dbReference>
<feature type="domain" description="Helix-hairpin-helix DNA-binding motif class 1" evidence="4">
    <location>
        <begin position="124"/>
        <end position="143"/>
    </location>
</feature>
<dbReference type="SUPFAM" id="SSF47781">
    <property type="entry name" value="RuvA domain 2-like"/>
    <property type="match status" value="1"/>
</dbReference>
<organism evidence="6 8">
    <name type="scientific">Ardenticatena maritima</name>
    <dbReference type="NCBI Taxonomy" id="872965"/>
    <lineage>
        <taxon>Bacteria</taxon>
        <taxon>Bacillati</taxon>
        <taxon>Chloroflexota</taxon>
        <taxon>Ardenticatenia</taxon>
        <taxon>Ardenticatenales</taxon>
        <taxon>Ardenticatenaceae</taxon>
        <taxon>Ardenticatena</taxon>
    </lineage>
</organism>
<dbReference type="GO" id="GO:0005524">
    <property type="term" value="F:ATP binding"/>
    <property type="evidence" value="ECO:0007669"/>
    <property type="project" value="UniProtKB-UniRule"/>
</dbReference>
<dbReference type="InterPro" id="IPR027417">
    <property type="entry name" value="P-loop_NTPase"/>
</dbReference>
<dbReference type="InterPro" id="IPR029493">
    <property type="entry name" value="RecD2-like_HHH"/>
</dbReference>
<dbReference type="Pfam" id="PF23139">
    <property type="entry name" value="OB_YrrC"/>
    <property type="match status" value="1"/>
</dbReference>
<dbReference type="FunCoup" id="A0A0M8K8P0">
    <property type="interactions" value="148"/>
</dbReference>
<accession>A0A0M8K8P0</accession>
<keyword evidence="3 7" id="KW-0347">Helicase</keyword>
<dbReference type="GO" id="GO:0006310">
    <property type="term" value="P:DNA recombination"/>
    <property type="evidence" value="ECO:0007669"/>
    <property type="project" value="InterPro"/>
</dbReference>
<name>A0A0M8K8P0_9CHLR</name>
<evidence type="ECO:0000313" key="7">
    <source>
        <dbReference type="EMBL" id="KPL87799.1"/>
    </source>
</evidence>
<dbReference type="InterPro" id="IPR041451">
    <property type="entry name" value="RecD2_SH13"/>
</dbReference>
<gene>
    <name evidence="6" type="primary">recD</name>
    <name evidence="3" type="synonym">recD2</name>
    <name evidence="6" type="ORF">ARMA_1514</name>
    <name evidence="7" type="ORF">SE16_09560</name>
</gene>
<reference evidence="6 8" key="1">
    <citation type="journal article" date="2015" name="Genome Announc.">
        <title>Draft Genome Sequence of a Heterotrophic Facultative Anaerobic Thermophilic Bacterium, Ardenticatena maritima Strain 110ST.</title>
        <authorList>
            <person name="Kawaichi S."/>
            <person name="Yoshida T."/>
            <person name="Sako Y."/>
            <person name="Nakamura R."/>
        </authorList>
    </citation>
    <scope>NUCLEOTIDE SEQUENCE [LARGE SCALE GENOMIC DNA]</scope>
    <source>
        <strain evidence="6 8">110S</strain>
    </source>
</reference>
<dbReference type="PANTHER" id="PTHR43788:SF6">
    <property type="entry name" value="DNA HELICASE B"/>
    <property type="match status" value="1"/>
</dbReference>
<dbReference type="CDD" id="cd17933">
    <property type="entry name" value="DEXSc_RecD-like"/>
    <property type="match status" value="1"/>
</dbReference>
<proteinExistence type="inferred from homology"/>
<dbReference type="NCBIfam" id="TIGR01448">
    <property type="entry name" value="recD_rel"/>
    <property type="match status" value="1"/>
</dbReference>
<reference evidence="7 9" key="2">
    <citation type="submission" date="2015-07" db="EMBL/GenBank/DDBJ databases">
        <title>Whole genome sequence of Ardenticatena maritima DSM 23922.</title>
        <authorList>
            <person name="Hemp J."/>
            <person name="Ward L.M."/>
            <person name="Pace L.A."/>
            <person name="Fischer W.W."/>
        </authorList>
    </citation>
    <scope>NUCLEOTIDE SEQUENCE [LARGE SCALE GENOMIC DNA]</scope>
    <source>
        <strain evidence="7 9">110S</strain>
    </source>
</reference>
<comment type="caution">
    <text evidence="6">The sequence shown here is derived from an EMBL/GenBank/DDBJ whole genome shotgun (WGS) entry which is preliminary data.</text>
</comment>
<dbReference type="Proteomes" id="UP000050502">
    <property type="component" value="Unassembled WGS sequence"/>
</dbReference>
<evidence type="ECO:0000256" key="1">
    <source>
        <dbReference type="ARBA" id="ARBA00022741"/>
    </source>
</evidence>
<dbReference type="EMBL" id="BBZA01000113">
    <property type="protein sequence ID" value="GAP63091.1"/>
    <property type="molecule type" value="Genomic_DNA"/>
</dbReference>
<dbReference type="PATRIC" id="fig|872965.6.peg.1954"/>
<dbReference type="STRING" id="872965.SE16_09560"/>
<dbReference type="PANTHER" id="PTHR43788">
    <property type="entry name" value="DNA2/NAM7 HELICASE FAMILY MEMBER"/>
    <property type="match status" value="1"/>
</dbReference>
<dbReference type="GO" id="GO:0006281">
    <property type="term" value="P:DNA repair"/>
    <property type="evidence" value="ECO:0007669"/>
    <property type="project" value="InterPro"/>
</dbReference>
<reference evidence="8" key="3">
    <citation type="submission" date="2015-08" db="EMBL/GenBank/DDBJ databases">
        <title>Draft Genome Sequence of a Heterotrophic Facultative Anaerobic Bacterium Ardenticatena maritima Strain 110S.</title>
        <authorList>
            <person name="Kawaichi S."/>
            <person name="Yoshida T."/>
            <person name="Sako Y."/>
            <person name="Nakamura R."/>
        </authorList>
    </citation>
    <scope>NUCLEOTIDE SEQUENCE [LARGE SCALE GENOMIC DNA]</scope>
    <source>
        <strain evidence="8">110S</strain>
    </source>
</reference>
<dbReference type="OrthoDB" id="9803432at2"/>
<keyword evidence="2 3" id="KW-0067">ATP-binding</keyword>
<evidence type="ECO:0000259" key="5">
    <source>
        <dbReference type="SMART" id="SM00382"/>
    </source>
</evidence>
<comment type="similarity">
    <text evidence="3">Belongs to the RecD family. RecD2 subfamily.</text>
</comment>
<dbReference type="Pfam" id="PF14490">
    <property type="entry name" value="HHH_RecD2"/>
    <property type="match status" value="1"/>
</dbReference>
<protein>
    <recommendedName>
        <fullName evidence="3">ATP-dependent RecD2 DNA helicase</fullName>
        <ecNumber evidence="3">5.6.2.3</ecNumber>
    </recommendedName>
    <alternativeName>
        <fullName evidence="3">DNA 5'-3' helicase subunit RecD2</fullName>
    </alternativeName>
</protein>
<dbReference type="GO" id="GO:0017116">
    <property type="term" value="F:single-stranded DNA helicase activity"/>
    <property type="evidence" value="ECO:0007669"/>
    <property type="project" value="TreeGrafter"/>
</dbReference>
<dbReference type="SMART" id="SM00278">
    <property type="entry name" value="HhH1"/>
    <property type="match status" value="3"/>
</dbReference>
<dbReference type="Gene3D" id="3.40.50.300">
    <property type="entry name" value="P-loop containing nucleotide triphosphate hydrolases"/>
    <property type="match status" value="2"/>
</dbReference>
<dbReference type="Gene3D" id="2.30.30.940">
    <property type="match status" value="1"/>
</dbReference>
<keyword evidence="3 6" id="KW-0378">Hydrolase</keyword>
<comment type="catalytic activity">
    <reaction evidence="3">
        <text>ATP + H2O = ADP + phosphate + H(+)</text>
        <dbReference type="Rhea" id="RHEA:13065"/>
        <dbReference type="ChEBI" id="CHEBI:15377"/>
        <dbReference type="ChEBI" id="CHEBI:15378"/>
        <dbReference type="ChEBI" id="CHEBI:30616"/>
        <dbReference type="ChEBI" id="CHEBI:43474"/>
        <dbReference type="ChEBI" id="CHEBI:456216"/>
        <dbReference type="EC" id="5.6.2.3"/>
    </reaction>
</comment>
<keyword evidence="3" id="KW-0413">Isomerase</keyword>
<dbReference type="Pfam" id="PF13538">
    <property type="entry name" value="UvrD_C_2"/>
    <property type="match status" value="1"/>
</dbReference>
<keyword evidence="8" id="KW-1185">Reference proteome</keyword>
<dbReference type="Gene3D" id="1.10.150.20">
    <property type="entry name" value="5' to 3' exonuclease, C-terminal subdomain"/>
    <property type="match status" value="1"/>
</dbReference>
<feature type="domain" description="Helix-hairpin-helix DNA-binding motif class 1" evidence="4">
    <location>
        <begin position="188"/>
        <end position="207"/>
    </location>
</feature>
<dbReference type="GO" id="GO:0003677">
    <property type="term" value="F:DNA binding"/>
    <property type="evidence" value="ECO:0007669"/>
    <property type="project" value="UniProtKB-UniRule"/>
</dbReference>
<dbReference type="InterPro" id="IPR027785">
    <property type="entry name" value="UvrD-like_helicase_C"/>
</dbReference>
<feature type="binding site" evidence="3">
    <location>
        <begin position="351"/>
        <end position="355"/>
    </location>
    <ligand>
        <name>ATP</name>
        <dbReference type="ChEBI" id="CHEBI:30616"/>
    </ligand>
</feature>
<dbReference type="RefSeq" id="WP_054492954.1">
    <property type="nucleotide sequence ID" value="NZ_BBZA01000113.1"/>
</dbReference>
<evidence type="ECO:0000256" key="3">
    <source>
        <dbReference type="HAMAP-Rule" id="MF_01488"/>
    </source>
</evidence>
<evidence type="ECO:0000256" key="2">
    <source>
        <dbReference type="ARBA" id="ARBA00022840"/>
    </source>
</evidence>
<dbReference type="GO" id="GO:0043139">
    <property type="term" value="F:5'-3' DNA helicase activity"/>
    <property type="evidence" value="ECO:0007669"/>
    <property type="project" value="UniProtKB-UniRule"/>
</dbReference>
<comment type="function">
    <text evidence="3">DNA-dependent ATPase and ATP-dependent 5'-3' DNA helicase. Has no activity on blunt DNA or DNA with 3'-overhangs, requires at least 10 bases of 5'-ssDNA for helicase activity.</text>
</comment>
<dbReference type="InterPro" id="IPR003583">
    <property type="entry name" value="Hlx-hairpin-Hlx_DNA-bd_motif"/>
</dbReference>
<dbReference type="GO" id="GO:0016787">
    <property type="term" value="F:hydrolase activity"/>
    <property type="evidence" value="ECO:0007669"/>
    <property type="project" value="UniProtKB-KW"/>
</dbReference>
<dbReference type="Gene3D" id="1.10.10.2220">
    <property type="match status" value="1"/>
</dbReference>
<feature type="domain" description="AAA+ ATPase" evidence="5">
    <location>
        <begin position="340"/>
        <end position="456"/>
    </location>
</feature>
<evidence type="ECO:0000313" key="6">
    <source>
        <dbReference type="EMBL" id="GAP63091.1"/>
    </source>
</evidence>
<dbReference type="AlphaFoldDB" id="A0A0M8K8P0"/>
<dbReference type="InterPro" id="IPR050534">
    <property type="entry name" value="Coronavir_polyprotein_1ab"/>
</dbReference>
<dbReference type="SUPFAM" id="SSF52540">
    <property type="entry name" value="P-loop containing nucleoside triphosphate hydrolases"/>
    <property type="match status" value="2"/>
</dbReference>
<dbReference type="HAMAP" id="MF_01488">
    <property type="entry name" value="RecD2"/>
    <property type="match status" value="1"/>
</dbReference>
<sequence>MSQQPPLQELEGTVERITYQNEENGYTVAKIQPKGKRYEITAVGTLSGVQVGESVRLRGFWTTHPEYGRQFEVRSYTVRLPATIEGIRKYLGSGLIKGIGPVMAERIVAHFGKETLNVIEQAPERLLEVPGIGRKRVARIKQAWQEQQRIKEIMLFLQAHGVSTGLAVKIYKQYEDEAIAILRSDPYRLARDIYGIGFKTADAIAQKLGLPPDAPQRIEAGLVYTLSHFADDGHCFATREDLVATASTLLEVPPDVCEWHLDTLLGNETLIADGDAIYLPPFYYAEVGVARKLHLLMQSRHDRLGDFAAADWTRIFAWLDRQSPFPLAPEQQQAVRMAFTQRVSILTGGPGTGKSTVTGAIIRLLQAKGRSVLLAAPTGRAAKRLSEATGLPAQTIHRLLEFKPSAGNLFLRDRENPLDADMIIVDEASMIDILLMNHLLKAIPAGAHLLIIGDIDQLPSVGPGNVLRDLIESEQIPVTRLKTIFRQEADSYIIVNAHRINNGEMPIFARNSRDFFFFNQPEPEPAADLVLDIVARRIPQKFGYNPLTDVQVLSPMHRGAVGVGELNRRLQERLNPARAGVPEYRHGHRTFRIGDRIMQIRNNYEKRVFNGDMGRITQIDLEEQRLIADFDGDPIEYEFHELDQIVHAYAISVHKSQGSEFPVIVMPVLTQHYMMLQRNLLYTGITRAREMVVLVGSKRAIAIAVRNNRVAQRNTRLAHRLRDTPTLDTLLDVYA</sequence>
<dbReference type="EC" id="5.6.2.3" evidence="3"/>
<dbReference type="EMBL" id="LGKN01000005">
    <property type="protein sequence ID" value="KPL87799.1"/>
    <property type="molecule type" value="Genomic_DNA"/>
</dbReference>
<dbReference type="GO" id="GO:0009338">
    <property type="term" value="C:exodeoxyribonuclease V complex"/>
    <property type="evidence" value="ECO:0007669"/>
    <property type="project" value="TreeGrafter"/>
</dbReference>
<dbReference type="SMART" id="SM00382">
    <property type="entry name" value="AAA"/>
    <property type="match status" value="1"/>
</dbReference>
<dbReference type="InterPro" id="IPR006345">
    <property type="entry name" value="RecD2"/>
</dbReference>
<dbReference type="InterPro" id="IPR010994">
    <property type="entry name" value="RuvA_2-like"/>
</dbReference>
<evidence type="ECO:0000313" key="9">
    <source>
        <dbReference type="Proteomes" id="UP000050502"/>
    </source>
</evidence>
<keyword evidence="1 3" id="KW-0547">Nucleotide-binding</keyword>
<dbReference type="Proteomes" id="UP000037784">
    <property type="component" value="Unassembled WGS sequence"/>
</dbReference>
<evidence type="ECO:0000313" key="8">
    <source>
        <dbReference type="Proteomes" id="UP000037784"/>
    </source>
</evidence>
<dbReference type="InterPro" id="IPR055446">
    <property type="entry name" value="RecD2_N_OB"/>
</dbReference>
<dbReference type="InParanoid" id="A0A0M8K8P0"/>
<dbReference type="CDD" id="cd18809">
    <property type="entry name" value="SF1_C_RecD"/>
    <property type="match status" value="1"/>
</dbReference>